<dbReference type="PROSITE" id="PS51318">
    <property type="entry name" value="TAT"/>
    <property type="match status" value="1"/>
</dbReference>
<dbReference type="KEGG" id="lch:Lcho_0803"/>
<dbReference type="HOGENOM" id="CLU_002865_7_1_4"/>
<dbReference type="Gene3D" id="3.50.50.60">
    <property type="entry name" value="FAD/NAD(P)-binding domain"/>
    <property type="match status" value="1"/>
</dbReference>
<dbReference type="Gene3D" id="3.30.560.10">
    <property type="entry name" value="Glucose Oxidase, domain 3"/>
    <property type="match status" value="1"/>
</dbReference>
<proteinExistence type="inferred from homology"/>
<dbReference type="GO" id="GO:0016614">
    <property type="term" value="F:oxidoreductase activity, acting on CH-OH group of donors"/>
    <property type="evidence" value="ECO:0007669"/>
    <property type="project" value="InterPro"/>
</dbReference>
<dbReference type="PIRSF" id="PIRSF000137">
    <property type="entry name" value="Alcohol_oxidase"/>
    <property type="match status" value="1"/>
</dbReference>
<evidence type="ECO:0000256" key="3">
    <source>
        <dbReference type="ARBA" id="ARBA00022630"/>
    </source>
</evidence>
<dbReference type="PROSITE" id="PS00623">
    <property type="entry name" value="GMC_OXRED_1"/>
    <property type="match status" value="1"/>
</dbReference>
<evidence type="ECO:0000256" key="4">
    <source>
        <dbReference type="ARBA" id="ARBA00022827"/>
    </source>
</evidence>
<dbReference type="SUPFAM" id="SSF54373">
    <property type="entry name" value="FAD-linked reductases, C-terminal domain"/>
    <property type="match status" value="1"/>
</dbReference>
<dbReference type="STRING" id="395495.Lcho_0803"/>
<evidence type="ECO:0000313" key="8">
    <source>
        <dbReference type="EMBL" id="ACB33075.1"/>
    </source>
</evidence>
<keyword evidence="3 6" id="KW-0285">Flavoprotein</keyword>
<reference evidence="8 9" key="1">
    <citation type="submission" date="2008-03" db="EMBL/GenBank/DDBJ databases">
        <title>Complete sequence of Leptothrix cholodnii SP-6.</title>
        <authorList>
            <consortium name="US DOE Joint Genome Institute"/>
            <person name="Copeland A."/>
            <person name="Lucas S."/>
            <person name="Lapidus A."/>
            <person name="Glavina del Rio T."/>
            <person name="Dalin E."/>
            <person name="Tice H."/>
            <person name="Bruce D."/>
            <person name="Goodwin L."/>
            <person name="Pitluck S."/>
            <person name="Chertkov O."/>
            <person name="Brettin T."/>
            <person name="Detter J.C."/>
            <person name="Han C."/>
            <person name="Kuske C.R."/>
            <person name="Schmutz J."/>
            <person name="Larimer F."/>
            <person name="Land M."/>
            <person name="Hauser L."/>
            <person name="Kyrpides N."/>
            <person name="Lykidis A."/>
            <person name="Emerson D."/>
            <person name="Richardson P."/>
        </authorList>
    </citation>
    <scope>NUCLEOTIDE SEQUENCE [LARGE SCALE GENOMIC DNA]</scope>
    <source>
        <strain evidence="9">ATCC 51168 / LMG 8142 / SP-6</strain>
    </source>
</reference>
<evidence type="ECO:0000256" key="2">
    <source>
        <dbReference type="ARBA" id="ARBA00010790"/>
    </source>
</evidence>
<dbReference type="OrthoDB" id="9785276at2"/>
<evidence type="ECO:0000256" key="5">
    <source>
        <dbReference type="PIRSR" id="PIRSR000137-2"/>
    </source>
</evidence>
<keyword evidence="9" id="KW-1185">Reference proteome</keyword>
<evidence type="ECO:0000259" key="7">
    <source>
        <dbReference type="PROSITE" id="PS00623"/>
    </source>
</evidence>
<dbReference type="InterPro" id="IPR000172">
    <property type="entry name" value="GMC_OxRdtase_N"/>
</dbReference>
<dbReference type="eggNOG" id="COG2303">
    <property type="taxonomic scope" value="Bacteria"/>
</dbReference>
<dbReference type="Pfam" id="PF00732">
    <property type="entry name" value="GMC_oxred_N"/>
    <property type="match status" value="1"/>
</dbReference>
<comment type="cofactor">
    <cofactor evidence="1 5">
        <name>FAD</name>
        <dbReference type="ChEBI" id="CHEBI:57692"/>
    </cofactor>
</comment>
<dbReference type="PANTHER" id="PTHR11552">
    <property type="entry name" value="GLUCOSE-METHANOL-CHOLINE GMC OXIDOREDUCTASE"/>
    <property type="match status" value="1"/>
</dbReference>
<feature type="binding site" evidence="5">
    <location>
        <position position="291"/>
    </location>
    <ligand>
        <name>FAD</name>
        <dbReference type="ChEBI" id="CHEBI:57692"/>
    </ligand>
</feature>
<dbReference type="Pfam" id="PF05199">
    <property type="entry name" value="GMC_oxred_C"/>
    <property type="match status" value="1"/>
</dbReference>
<dbReference type="RefSeq" id="WP_012345837.1">
    <property type="nucleotide sequence ID" value="NC_010524.1"/>
</dbReference>
<protein>
    <submittedName>
        <fullName evidence="8">Glucose-methanol-choline oxidoreductase</fullName>
    </submittedName>
</protein>
<evidence type="ECO:0000313" key="9">
    <source>
        <dbReference type="Proteomes" id="UP000001693"/>
    </source>
</evidence>
<dbReference type="AlphaFoldDB" id="B1Y198"/>
<feature type="domain" description="Glucose-methanol-choline oxidoreductase N-terminal" evidence="7">
    <location>
        <begin position="149"/>
        <end position="172"/>
    </location>
</feature>
<evidence type="ECO:0000256" key="6">
    <source>
        <dbReference type="RuleBase" id="RU003968"/>
    </source>
</evidence>
<feature type="binding site" evidence="5">
    <location>
        <position position="517"/>
    </location>
    <ligand>
        <name>substrate</name>
    </ligand>
</feature>
<dbReference type="PANTHER" id="PTHR11552:SF147">
    <property type="entry name" value="CHOLINE DEHYDROGENASE, MITOCHONDRIAL"/>
    <property type="match status" value="1"/>
</dbReference>
<dbReference type="GO" id="GO:0050660">
    <property type="term" value="F:flavin adenine dinucleotide binding"/>
    <property type="evidence" value="ECO:0007669"/>
    <property type="project" value="InterPro"/>
</dbReference>
<accession>B1Y198</accession>
<sequence length="581" mass="62246">MYTNSSARHAPDPDTLLERLEHALIAGRLNRRGFIKAVTAAGLVSTGLPALADELDAIRANQNERAAALLPAYDYVVIGTGSAGSALVGRLAAQRNASILVIEAGDWDTAPSVLDPGVWFTNLGSERDWQDVAIPSAGTNNRAIPEHMGKVVGGGSSINATIWARPFKSDLEHWAQVSGDAAWGYEHGLSIYRRMENWQGKPDARYRGQGGPVWCQPAHNPHPAATAMLAACRSLGLPVLDDQNGAREEGAGGFALMNQIIRDGRRQSIARSYLYPVLAQKNVTLLVKTHVDRLTFSGTRATGVEISLAGATRRIEAKSEVIVCSGGINTPKLLMLSGIGNEADLRAHGIKTLVNAPEVGQNFQDHLLHGGCIWEPKEHIPHRNSAANAAGFIKSDARLATPDLNLVQIELPYASDVVGKQYSPPNTSWALCAGLVAPKSRGAIKLRSANPTDRPIVDARFLSHPDDVKALAHGIEVCREIGNSAAMRDFVKREVAPGQKLTGQPMEDFVRNGATTYFHQAGTCRMGRDAQAVVDAQLRVNGVQNLRIADSSIMPRIPGVATMATCALIGERMAQILGKSA</sequence>
<organism evidence="8 9">
    <name type="scientific">Leptothrix cholodnii (strain ATCC 51168 / LMG 8142 / SP-6)</name>
    <name type="common">Leptothrix discophora (strain SP-6)</name>
    <dbReference type="NCBI Taxonomy" id="395495"/>
    <lineage>
        <taxon>Bacteria</taxon>
        <taxon>Pseudomonadati</taxon>
        <taxon>Pseudomonadota</taxon>
        <taxon>Betaproteobacteria</taxon>
        <taxon>Burkholderiales</taxon>
        <taxon>Sphaerotilaceae</taxon>
        <taxon>Leptothrix</taxon>
    </lineage>
</organism>
<dbReference type="EMBL" id="CP001013">
    <property type="protein sequence ID" value="ACB33075.1"/>
    <property type="molecule type" value="Genomic_DNA"/>
</dbReference>
<gene>
    <name evidence="8" type="ordered locus">Lcho_0803</name>
</gene>
<name>B1Y198_LEPCP</name>
<dbReference type="InterPro" id="IPR012132">
    <property type="entry name" value="GMC_OxRdtase"/>
</dbReference>
<dbReference type="SUPFAM" id="SSF51905">
    <property type="entry name" value="FAD/NAD(P)-binding domain"/>
    <property type="match status" value="1"/>
</dbReference>
<dbReference type="InterPro" id="IPR036188">
    <property type="entry name" value="FAD/NAD-bd_sf"/>
</dbReference>
<dbReference type="Proteomes" id="UP000001693">
    <property type="component" value="Chromosome"/>
</dbReference>
<evidence type="ECO:0000256" key="1">
    <source>
        <dbReference type="ARBA" id="ARBA00001974"/>
    </source>
</evidence>
<keyword evidence="4 5" id="KW-0274">FAD</keyword>
<dbReference type="InterPro" id="IPR007867">
    <property type="entry name" value="GMC_OxRtase_C"/>
</dbReference>
<feature type="binding site" evidence="5">
    <location>
        <position position="151"/>
    </location>
    <ligand>
        <name>FAD</name>
        <dbReference type="ChEBI" id="CHEBI:57692"/>
    </ligand>
</feature>
<dbReference type="InterPro" id="IPR006311">
    <property type="entry name" value="TAT_signal"/>
</dbReference>
<comment type="similarity">
    <text evidence="2 6">Belongs to the GMC oxidoreductase family.</text>
</comment>